<accession>A0A3M5G7P5</accession>
<dbReference type="AlphaFoldDB" id="A0A3M5G7P5"/>
<evidence type="ECO:0000313" key="2">
    <source>
        <dbReference type="Proteomes" id="UP000270499"/>
    </source>
</evidence>
<organism evidence="1 2">
    <name type="scientific">Pseudomonas savastanoi</name>
    <name type="common">Pseudomonas syringae pv. savastanoi</name>
    <dbReference type="NCBI Taxonomy" id="29438"/>
    <lineage>
        <taxon>Bacteria</taxon>
        <taxon>Pseudomonadati</taxon>
        <taxon>Pseudomonadota</taxon>
        <taxon>Gammaproteobacteria</taxon>
        <taxon>Pseudomonadales</taxon>
        <taxon>Pseudomonadaceae</taxon>
        <taxon>Pseudomonas</taxon>
    </lineage>
</organism>
<dbReference type="Proteomes" id="UP000270499">
    <property type="component" value="Unassembled WGS sequence"/>
</dbReference>
<sequence>MKAKVRQRPEKGQKTPFAPLFATVKPKATLLLQFFVSDLKCAEKRLSDALPDFEVVGRLAVDSRVLGIGHQRPLRRIEFRKPRVAIRAQRYASQVQAIRLCKALSIKLRAADQHHLVDTLFLRPLLGAHDCGIQRREDFRALELQISLAADHQVQATGQGAAQRIPGLATHDDRLAERRGLEVFEIPRQMPGHGIVDADHSVFTKGGNQAKGEMSFHAPRISEVAGQANELTRTVLSPMTAVMLTAEFNQETLCDCTDPTRYPLADRSRAPA</sequence>
<protein>
    <submittedName>
        <fullName evidence="1">Uncharacterized protein</fullName>
    </submittedName>
</protein>
<gene>
    <name evidence="1" type="ORF">ALP59_102939</name>
</gene>
<evidence type="ECO:0000313" key="1">
    <source>
        <dbReference type="EMBL" id="RMS82358.1"/>
    </source>
</evidence>
<comment type="caution">
    <text evidence="1">The sequence shown here is derived from an EMBL/GenBank/DDBJ whole genome shotgun (WGS) entry which is preliminary data.</text>
</comment>
<dbReference type="EMBL" id="RBSW01000145">
    <property type="protein sequence ID" value="RMS82358.1"/>
    <property type="molecule type" value="Genomic_DNA"/>
</dbReference>
<proteinExistence type="predicted"/>
<reference evidence="1 2" key="1">
    <citation type="submission" date="2018-08" db="EMBL/GenBank/DDBJ databases">
        <title>Recombination of ecologically and evolutionarily significant loci maintains genetic cohesion in the Pseudomonas syringae species complex.</title>
        <authorList>
            <person name="Dillon M."/>
            <person name="Thakur S."/>
            <person name="Almeida R.N.D."/>
            <person name="Weir B.S."/>
            <person name="Guttman D.S."/>
        </authorList>
    </citation>
    <scope>NUCLEOTIDE SEQUENCE [LARGE SCALE GENOMIC DNA]</scope>
    <source>
        <strain evidence="1 2">ICMP 9421</strain>
    </source>
</reference>
<name>A0A3M5G7P5_PSESS</name>